<keyword evidence="2" id="KW-0732">Signal</keyword>
<evidence type="ECO:0000259" key="4">
    <source>
        <dbReference type="Pfam" id="PF25954"/>
    </source>
</evidence>
<evidence type="ECO:0000259" key="5">
    <source>
        <dbReference type="Pfam" id="PF25989"/>
    </source>
</evidence>
<accession>A0ABV9NKF9</accession>
<evidence type="ECO:0000259" key="3">
    <source>
        <dbReference type="Pfam" id="PF25917"/>
    </source>
</evidence>
<dbReference type="Gene3D" id="1.10.287.470">
    <property type="entry name" value="Helix hairpin bin"/>
    <property type="match status" value="1"/>
</dbReference>
<dbReference type="Pfam" id="PF25954">
    <property type="entry name" value="Beta-barrel_RND_2"/>
    <property type="match status" value="1"/>
</dbReference>
<proteinExistence type="inferred from homology"/>
<dbReference type="InterPro" id="IPR058637">
    <property type="entry name" value="YknX-like_C"/>
</dbReference>
<feature type="domain" description="CusB-like beta-barrel" evidence="4">
    <location>
        <begin position="209"/>
        <end position="278"/>
    </location>
</feature>
<evidence type="ECO:0000256" key="1">
    <source>
        <dbReference type="ARBA" id="ARBA00009477"/>
    </source>
</evidence>
<dbReference type="SUPFAM" id="SSF111369">
    <property type="entry name" value="HlyD-like secretion proteins"/>
    <property type="match status" value="1"/>
</dbReference>
<protein>
    <submittedName>
        <fullName evidence="6">Efflux RND transporter periplasmic adaptor subunit</fullName>
    </submittedName>
</protein>
<dbReference type="Pfam" id="PF25917">
    <property type="entry name" value="BSH_RND"/>
    <property type="match status" value="1"/>
</dbReference>
<comment type="similarity">
    <text evidence="1">Belongs to the membrane fusion protein (MFP) (TC 8.A.1) family.</text>
</comment>
<comment type="caution">
    <text evidence="6">The sequence shown here is derived from an EMBL/GenBank/DDBJ whole genome shotgun (WGS) entry which is preliminary data.</text>
</comment>
<feature type="domain" description="Multidrug resistance protein MdtA-like barrel-sandwich hybrid" evidence="3">
    <location>
        <begin position="75"/>
        <end position="200"/>
    </location>
</feature>
<feature type="domain" description="YknX-like C-terminal permuted SH3-like" evidence="5">
    <location>
        <begin position="285"/>
        <end position="353"/>
    </location>
</feature>
<dbReference type="Pfam" id="PF25989">
    <property type="entry name" value="YknX_C"/>
    <property type="match status" value="1"/>
</dbReference>
<feature type="chain" id="PRO_5045770696" evidence="2">
    <location>
        <begin position="24"/>
        <end position="380"/>
    </location>
</feature>
<keyword evidence="7" id="KW-1185">Reference proteome</keyword>
<dbReference type="Proteomes" id="UP001595892">
    <property type="component" value="Unassembled WGS sequence"/>
</dbReference>
<dbReference type="Gene3D" id="2.40.30.170">
    <property type="match status" value="1"/>
</dbReference>
<gene>
    <name evidence="6" type="ORF">ACFO3Q_04810</name>
</gene>
<dbReference type="InterPro" id="IPR058625">
    <property type="entry name" value="MdtA-like_BSH"/>
</dbReference>
<dbReference type="NCBIfam" id="TIGR01730">
    <property type="entry name" value="RND_mfp"/>
    <property type="match status" value="1"/>
</dbReference>
<dbReference type="Gene3D" id="2.40.50.100">
    <property type="match status" value="1"/>
</dbReference>
<name>A0ABV9NKF9_9GAMM</name>
<evidence type="ECO:0000313" key="6">
    <source>
        <dbReference type="EMBL" id="MFC4727490.1"/>
    </source>
</evidence>
<dbReference type="Gene3D" id="2.40.420.20">
    <property type="match status" value="1"/>
</dbReference>
<dbReference type="InterPro" id="IPR058792">
    <property type="entry name" value="Beta-barrel_RND_2"/>
</dbReference>
<evidence type="ECO:0000256" key="2">
    <source>
        <dbReference type="SAM" id="SignalP"/>
    </source>
</evidence>
<dbReference type="PANTHER" id="PTHR30469:SF38">
    <property type="entry name" value="HLYD FAMILY SECRETION PROTEIN"/>
    <property type="match status" value="1"/>
</dbReference>
<organism evidence="6 7">
    <name type="scientific">Coralloluteibacterium thermophilum</name>
    <dbReference type="NCBI Taxonomy" id="2707049"/>
    <lineage>
        <taxon>Bacteria</taxon>
        <taxon>Pseudomonadati</taxon>
        <taxon>Pseudomonadota</taxon>
        <taxon>Gammaproteobacteria</taxon>
        <taxon>Lysobacterales</taxon>
        <taxon>Lysobacteraceae</taxon>
        <taxon>Coralloluteibacterium</taxon>
    </lineage>
</organism>
<reference evidence="7" key="1">
    <citation type="journal article" date="2019" name="Int. J. Syst. Evol. Microbiol.">
        <title>The Global Catalogue of Microorganisms (GCM) 10K type strain sequencing project: providing services to taxonomists for standard genome sequencing and annotation.</title>
        <authorList>
            <consortium name="The Broad Institute Genomics Platform"/>
            <consortium name="The Broad Institute Genome Sequencing Center for Infectious Disease"/>
            <person name="Wu L."/>
            <person name="Ma J."/>
        </authorList>
    </citation>
    <scope>NUCLEOTIDE SEQUENCE [LARGE SCALE GENOMIC DNA]</scope>
    <source>
        <strain evidence="7">CGMCC 1.13574</strain>
    </source>
</reference>
<evidence type="ECO:0000313" key="7">
    <source>
        <dbReference type="Proteomes" id="UP001595892"/>
    </source>
</evidence>
<feature type="signal peptide" evidence="2">
    <location>
        <begin position="1"/>
        <end position="23"/>
    </location>
</feature>
<dbReference type="InterPro" id="IPR006143">
    <property type="entry name" value="RND_pump_MFP"/>
</dbReference>
<dbReference type="EMBL" id="JBHSGG010000014">
    <property type="protein sequence ID" value="MFC4727490.1"/>
    <property type="molecule type" value="Genomic_DNA"/>
</dbReference>
<sequence length="380" mass="39387">MNATHPSRFRPFMLAACCGMALAACGGKGGENAPGDAAAPAKAAAAVPVEAALVARRPIAASYITTAALEAPGEAQVVAKTSGVLLELMAEEGDRVRAGQVLARIDPDRPRLDVARTEATLRKLESNYARSQQLAERGLVSADANEQLRYDLAAARAAYEMARLELSYTTITAPIDGVIAQRMVKTGNLIQLNSALFRIVDDSALEAVLNVPEREMAIMKPGQAVSLRADAMPGRVFEGRVARVSPVVDAGSGTFRVVAAFDGGGELRPGMFGRIAVTYDQREDALTVPRAALLEDEGTPAVYAVRDGKAVRTAVEVGYTSSDLVEIRGGLADGERVVTAGRLALRDGASVEVIGDGGPAQVAGAEPAAAAAAAAGAPRQ</sequence>
<dbReference type="PANTHER" id="PTHR30469">
    <property type="entry name" value="MULTIDRUG RESISTANCE PROTEIN MDTA"/>
    <property type="match status" value="1"/>
</dbReference>
<dbReference type="RefSeq" id="WP_377003503.1">
    <property type="nucleotide sequence ID" value="NZ_JBHSGG010000014.1"/>
</dbReference>